<evidence type="ECO:0000313" key="1">
    <source>
        <dbReference type="EMBL" id="MEQ2222865.1"/>
    </source>
</evidence>
<sequence>MNMPPGHLPLVWEETTRLTQNLLEFAILYILFDLGTNQDSPEEPECVPSQRDNLFPFWTCYLHDLCSLKHNTVDYASQVYLVYLENLLSPIVIYVKDTV</sequence>
<keyword evidence="2" id="KW-1185">Reference proteome</keyword>
<accession>A0ABV0SQJ7</accession>
<protein>
    <submittedName>
        <fullName evidence="1">Uncharacterized protein</fullName>
    </submittedName>
</protein>
<reference evidence="1 2" key="1">
    <citation type="submission" date="2021-06" db="EMBL/GenBank/DDBJ databases">
        <authorList>
            <person name="Palmer J.M."/>
        </authorList>
    </citation>
    <scope>NUCLEOTIDE SEQUENCE [LARGE SCALE GENOMIC DNA]</scope>
    <source>
        <strain evidence="2">if_2019</strain>
        <tissue evidence="1">Muscle</tissue>
    </source>
</reference>
<dbReference type="Proteomes" id="UP001482620">
    <property type="component" value="Unassembled WGS sequence"/>
</dbReference>
<name>A0ABV0SQJ7_9TELE</name>
<proteinExistence type="predicted"/>
<dbReference type="EMBL" id="JAHRIQ010004651">
    <property type="protein sequence ID" value="MEQ2222865.1"/>
    <property type="molecule type" value="Genomic_DNA"/>
</dbReference>
<gene>
    <name evidence="1" type="ORF">ILYODFUR_030808</name>
</gene>
<evidence type="ECO:0000313" key="2">
    <source>
        <dbReference type="Proteomes" id="UP001482620"/>
    </source>
</evidence>
<comment type="caution">
    <text evidence="1">The sequence shown here is derived from an EMBL/GenBank/DDBJ whole genome shotgun (WGS) entry which is preliminary data.</text>
</comment>
<organism evidence="1 2">
    <name type="scientific">Ilyodon furcidens</name>
    <name type="common">goldbreast splitfin</name>
    <dbReference type="NCBI Taxonomy" id="33524"/>
    <lineage>
        <taxon>Eukaryota</taxon>
        <taxon>Metazoa</taxon>
        <taxon>Chordata</taxon>
        <taxon>Craniata</taxon>
        <taxon>Vertebrata</taxon>
        <taxon>Euteleostomi</taxon>
        <taxon>Actinopterygii</taxon>
        <taxon>Neopterygii</taxon>
        <taxon>Teleostei</taxon>
        <taxon>Neoteleostei</taxon>
        <taxon>Acanthomorphata</taxon>
        <taxon>Ovalentaria</taxon>
        <taxon>Atherinomorphae</taxon>
        <taxon>Cyprinodontiformes</taxon>
        <taxon>Goodeidae</taxon>
        <taxon>Ilyodon</taxon>
    </lineage>
</organism>